<dbReference type="Pfam" id="PF07690">
    <property type="entry name" value="MFS_1"/>
    <property type="match status" value="1"/>
</dbReference>
<keyword evidence="3 6" id="KW-1133">Transmembrane helix</keyword>
<sequence>MEGQKQPPPRGTSRSRSRSRPRRPDVALHRILSSQFPDDHSVYHHEDGEGLHVNSDAESLHQTETERRVVISSSSDDDDSGDDVDENEKSSIEKDEAAHENESTYEEIRGGIPYEHDVEAAPPLEKKKSTRSIRDPNLVTWDSDDDPKNPKNWSMKRKWAATLIVSCFTLVSPISSSMISPALTSISRDFGITKEVEAQLTLSIFVLAYAIGPLFLGPLSEIYGRVIVLQLSNLFYLAWNLGCGFAQSSGQLMAFRFLSGLGGSAPLAIGGGLLSDTFHAEQRGRAISIYSLAPLLGPAIGPIAGGFISQNTTWRWCFYATTIFTAAVQVLGFFFLQETYAPKLLQWKRDKLRKETGNQALYTEFDTPDRTLGTTLKIAMKRPFKLLGTQPIVQILACYMAYLYGLMYLMLSTFPLLFTTRYGMSTGVGSLNFISMGVGFFLGTQITAPLNDALYKRLKKRNNGVGRPEFRIPIMVPASFLVPVGLFWYGWSAQARVHWIMPNIGAGIFCAGMIVEFQCIQTYLVDSYTRYAASAIAAATVLRSLAGFGFPLFAPAMYAKLDFGWGNSLLGFVAIALGVPAPFMLWKYGEALRARSKFAAG</sequence>
<feature type="transmembrane region" description="Helical" evidence="6">
    <location>
        <begin position="159"/>
        <end position="180"/>
    </location>
</feature>
<reference evidence="8" key="1">
    <citation type="journal article" date="2021" name="Nat. Commun.">
        <title>Genetic determinants of endophytism in the Arabidopsis root mycobiome.</title>
        <authorList>
            <person name="Mesny F."/>
            <person name="Miyauchi S."/>
            <person name="Thiergart T."/>
            <person name="Pickel B."/>
            <person name="Atanasova L."/>
            <person name="Karlsson M."/>
            <person name="Huettel B."/>
            <person name="Barry K.W."/>
            <person name="Haridas S."/>
            <person name="Chen C."/>
            <person name="Bauer D."/>
            <person name="Andreopoulos W."/>
            <person name="Pangilinan J."/>
            <person name="LaButti K."/>
            <person name="Riley R."/>
            <person name="Lipzen A."/>
            <person name="Clum A."/>
            <person name="Drula E."/>
            <person name="Henrissat B."/>
            <person name="Kohler A."/>
            <person name="Grigoriev I.V."/>
            <person name="Martin F.M."/>
            <person name="Hacquard S."/>
        </authorList>
    </citation>
    <scope>NUCLEOTIDE SEQUENCE</scope>
    <source>
        <strain evidence="8">MPI-SDFR-AT-0120</strain>
    </source>
</reference>
<feature type="transmembrane region" description="Helical" evidence="6">
    <location>
        <begin position="313"/>
        <end position="336"/>
    </location>
</feature>
<dbReference type="SUPFAM" id="SSF103473">
    <property type="entry name" value="MFS general substrate transporter"/>
    <property type="match status" value="1"/>
</dbReference>
<feature type="compositionally biased region" description="Basic and acidic residues" evidence="5">
    <location>
        <begin position="87"/>
        <end position="127"/>
    </location>
</feature>
<dbReference type="EMBL" id="JAGMVJ010000021">
    <property type="protein sequence ID" value="KAH7074271.1"/>
    <property type="molecule type" value="Genomic_DNA"/>
</dbReference>
<comment type="subcellular location">
    <subcellularLocation>
        <location evidence="1">Membrane</location>
        <topology evidence="1">Multi-pass membrane protein</topology>
    </subcellularLocation>
</comment>
<evidence type="ECO:0000313" key="8">
    <source>
        <dbReference type="EMBL" id="KAH7074271.1"/>
    </source>
</evidence>
<feature type="transmembrane region" description="Helical" evidence="6">
    <location>
        <begin position="253"/>
        <end position="275"/>
    </location>
</feature>
<name>A0A8K0QXW2_9PLEO</name>
<feature type="compositionally biased region" description="Basic and acidic residues" evidence="5">
    <location>
        <begin position="37"/>
        <end position="50"/>
    </location>
</feature>
<feature type="transmembrane region" description="Helical" evidence="6">
    <location>
        <begin position="391"/>
        <end position="411"/>
    </location>
</feature>
<evidence type="ECO:0000256" key="2">
    <source>
        <dbReference type="ARBA" id="ARBA00022692"/>
    </source>
</evidence>
<feature type="compositionally biased region" description="Pro residues" evidence="5">
    <location>
        <begin position="1"/>
        <end position="10"/>
    </location>
</feature>
<feature type="compositionally biased region" description="Basic and acidic residues" evidence="5">
    <location>
        <begin position="58"/>
        <end position="69"/>
    </location>
</feature>
<dbReference type="Gene3D" id="1.20.1250.20">
    <property type="entry name" value="MFS general substrate transporter like domains"/>
    <property type="match status" value="1"/>
</dbReference>
<dbReference type="PROSITE" id="PS50850">
    <property type="entry name" value="MFS"/>
    <property type="match status" value="1"/>
</dbReference>
<feature type="transmembrane region" description="Helical" evidence="6">
    <location>
        <begin position="287"/>
        <end position="307"/>
    </location>
</feature>
<feature type="transmembrane region" description="Helical" evidence="6">
    <location>
        <begin position="472"/>
        <end position="491"/>
    </location>
</feature>
<feature type="transmembrane region" description="Helical" evidence="6">
    <location>
        <begin position="431"/>
        <end position="451"/>
    </location>
</feature>
<dbReference type="GO" id="GO:0016020">
    <property type="term" value="C:membrane"/>
    <property type="evidence" value="ECO:0007669"/>
    <property type="project" value="UniProtKB-SubCell"/>
</dbReference>
<dbReference type="GO" id="GO:0022857">
    <property type="term" value="F:transmembrane transporter activity"/>
    <property type="evidence" value="ECO:0007669"/>
    <property type="project" value="InterPro"/>
</dbReference>
<evidence type="ECO:0000256" key="4">
    <source>
        <dbReference type="ARBA" id="ARBA00023136"/>
    </source>
</evidence>
<dbReference type="InterPro" id="IPR011701">
    <property type="entry name" value="MFS"/>
</dbReference>
<keyword evidence="4 6" id="KW-0472">Membrane</keyword>
<feature type="region of interest" description="Disordered" evidence="5">
    <location>
        <begin position="1"/>
        <end position="147"/>
    </location>
</feature>
<evidence type="ECO:0000256" key="1">
    <source>
        <dbReference type="ARBA" id="ARBA00004141"/>
    </source>
</evidence>
<feature type="transmembrane region" description="Helical" evidence="6">
    <location>
        <begin position="200"/>
        <end position="219"/>
    </location>
</feature>
<gene>
    <name evidence="8" type="ORF">FB567DRAFT_537052</name>
</gene>
<feature type="transmembrane region" description="Helical" evidence="6">
    <location>
        <begin position="497"/>
        <end position="519"/>
    </location>
</feature>
<feature type="transmembrane region" description="Helical" evidence="6">
    <location>
        <begin position="531"/>
        <end position="553"/>
    </location>
</feature>
<keyword evidence="9" id="KW-1185">Reference proteome</keyword>
<dbReference type="CDD" id="cd17323">
    <property type="entry name" value="MFS_Tpo1_MDR_like"/>
    <property type="match status" value="1"/>
</dbReference>
<protein>
    <submittedName>
        <fullName evidence="8">MFS multidrug transporter-like protein</fullName>
    </submittedName>
</protein>
<dbReference type="PANTHER" id="PTHR23502">
    <property type="entry name" value="MAJOR FACILITATOR SUPERFAMILY"/>
    <property type="match status" value="1"/>
</dbReference>
<feature type="domain" description="Major facilitator superfamily (MFS) profile" evidence="7">
    <location>
        <begin position="161"/>
        <end position="593"/>
    </location>
</feature>
<evidence type="ECO:0000256" key="6">
    <source>
        <dbReference type="SAM" id="Phobius"/>
    </source>
</evidence>
<proteinExistence type="predicted"/>
<keyword evidence="2 6" id="KW-0812">Transmembrane</keyword>
<dbReference type="FunFam" id="1.20.1250.20:FF:000011">
    <property type="entry name" value="MFS multidrug transporter, putative"/>
    <property type="match status" value="1"/>
</dbReference>
<dbReference type="OrthoDB" id="6770063at2759"/>
<organism evidence="8 9">
    <name type="scientific">Paraphoma chrysanthemicola</name>
    <dbReference type="NCBI Taxonomy" id="798071"/>
    <lineage>
        <taxon>Eukaryota</taxon>
        <taxon>Fungi</taxon>
        <taxon>Dikarya</taxon>
        <taxon>Ascomycota</taxon>
        <taxon>Pezizomycotina</taxon>
        <taxon>Dothideomycetes</taxon>
        <taxon>Pleosporomycetidae</taxon>
        <taxon>Pleosporales</taxon>
        <taxon>Pleosporineae</taxon>
        <taxon>Phaeosphaeriaceae</taxon>
        <taxon>Paraphoma</taxon>
    </lineage>
</organism>
<feature type="transmembrane region" description="Helical" evidence="6">
    <location>
        <begin position="565"/>
        <end position="586"/>
    </location>
</feature>
<comment type="caution">
    <text evidence="8">The sequence shown here is derived from an EMBL/GenBank/DDBJ whole genome shotgun (WGS) entry which is preliminary data.</text>
</comment>
<dbReference type="PANTHER" id="PTHR23502:SF60">
    <property type="entry name" value="MAJOR FACILITATOR SUPERFAMILY (MFS) PROFILE DOMAIN-CONTAINING PROTEIN-RELATED"/>
    <property type="match status" value="1"/>
</dbReference>
<evidence type="ECO:0000259" key="7">
    <source>
        <dbReference type="PROSITE" id="PS50850"/>
    </source>
</evidence>
<evidence type="ECO:0000256" key="5">
    <source>
        <dbReference type="SAM" id="MobiDB-lite"/>
    </source>
</evidence>
<accession>A0A8K0QXW2</accession>
<feature type="transmembrane region" description="Helical" evidence="6">
    <location>
        <begin position="226"/>
        <end position="247"/>
    </location>
</feature>
<dbReference type="Proteomes" id="UP000813461">
    <property type="component" value="Unassembled WGS sequence"/>
</dbReference>
<feature type="compositionally biased region" description="Acidic residues" evidence="5">
    <location>
        <begin position="75"/>
        <end position="86"/>
    </location>
</feature>
<dbReference type="AlphaFoldDB" id="A0A8K0QXW2"/>
<evidence type="ECO:0000256" key="3">
    <source>
        <dbReference type="ARBA" id="ARBA00022989"/>
    </source>
</evidence>
<dbReference type="InterPro" id="IPR036259">
    <property type="entry name" value="MFS_trans_sf"/>
</dbReference>
<dbReference type="InterPro" id="IPR020846">
    <property type="entry name" value="MFS_dom"/>
</dbReference>
<evidence type="ECO:0000313" key="9">
    <source>
        <dbReference type="Proteomes" id="UP000813461"/>
    </source>
</evidence>